<dbReference type="GO" id="GO:0003677">
    <property type="term" value="F:DNA binding"/>
    <property type="evidence" value="ECO:0007669"/>
    <property type="project" value="UniProtKB-KW"/>
</dbReference>
<dbReference type="KEGG" id="plt:Plut_0341"/>
<keyword evidence="2" id="KW-0472">Membrane</keyword>
<dbReference type="OrthoDB" id="594082at2"/>
<dbReference type="RefSeq" id="WP_011357104.1">
    <property type="nucleotide sequence ID" value="NC_007512.1"/>
</dbReference>
<evidence type="ECO:0000313" key="4">
    <source>
        <dbReference type="EMBL" id="ABB23229.1"/>
    </source>
</evidence>
<feature type="domain" description="SPOR" evidence="3">
    <location>
        <begin position="237"/>
        <end position="320"/>
    </location>
</feature>
<organism evidence="4 5">
    <name type="scientific">Chlorobium luteolum (strain DSM 273 / BCRC 81028 / 2530)</name>
    <name type="common">Pelodictyon luteolum</name>
    <dbReference type="NCBI Taxonomy" id="319225"/>
    <lineage>
        <taxon>Bacteria</taxon>
        <taxon>Pseudomonadati</taxon>
        <taxon>Chlorobiota</taxon>
        <taxon>Chlorobiia</taxon>
        <taxon>Chlorobiales</taxon>
        <taxon>Chlorobiaceae</taxon>
        <taxon>Chlorobium/Pelodictyon group</taxon>
        <taxon>Pelodictyon</taxon>
    </lineage>
</organism>
<keyword evidence="1" id="KW-0238">DNA-binding</keyword>
<sequence>MAASDCIERLSGLLALDEGAAGSLLARFSRAMSAELLERGSVAVRGLGSFRISYSPPLRESAESGWVYTAPSNAVVHGRRTGRDQTRYLLRTRLQMDEGDLKRTSRALYKAFSGALGRNGALILPGFGRFREDASGHSVFRLEPGLHELINSDYQDLASIGMDAPLRRRRFASVAGAAALALVCFAAGFLTVRSGVVTDLAHLLTGVFRSEELPQPIPLPPPPAPALSSGSVAENVLLEEGEFTIVLATFTRRPTAIREQARFDSAGITAVVWPARQDGRDYWRLRTGRYRLRSEALEAMHGMPQRIAGGAYIQKVIKRVVSNGEKEL</sequence>
<gene>
    <name evidence="4" type="ordered locus">Plut_0341</name>
</gene>
<dbReference type="GO" id="GO:0042834">
    <property type="term" value="F:peptidoglycan binding"/>
    <property type="evidence" value="ECO:0007669"/>
    <property type="project" value="InterPro"/>
</dbReference>
<feature type="transmembrane region" description="Helical" evidence="2">
    <location>
        <begin position="171"/>
        <end position="192"/>
    </location>
</feature>
<dbReference type="Gene3D" id="3.30.70.1070">
    <property type="entry name" value="Sporulation related repeat"/>
    <property type="match status" value="1"/>
</dbReference>
<keyword evidence="2" id="KW-1133">Transmembrane helix</keyword>
<dbReference type="eggNOG" id="COG3087">
    <property type="taxonomic scope" value="Bacteria"/>
</dbReference>
<dbReference type="InterPro" id="IPR036680">
    <property type="entry name" value="SPOR-like_sf"/>
</dbReference>
<protein>
    <recommendedName>
        <fullName evidence="3">SPOR domain-containing protein</fullName>
    </recommendedName>
</protein>
<evidence type="ECO:0000256" key="1">
    <source>
        <dbReference type="ARBA" id="ARBA00023125"/>
    </source>
</evidence>
<dbReference type="SUPFAM" id="SSF47729">
    <property type="entry name" value="IHF-like DNA-binding proteins"/>
    <property type="match status" value="1"/>
</dbReference>
<dbReference type="InterPro" id="IPR007730">
    <property type="entry name" value="SPOR-like_dom"/>
</dbReference>
<reference evidence="5" key="1">
    <citation type="submission" date="2005-08" db="EMBL/GenBank/DDBJ databases">
        <title>Complete sequence of Pelodictyon luteolum DSM 273.</title>
        <authorList>
            <consortium name="US DOE Joint Genome Institute"/>
            <person name="Copeland A."/>
            <person name="Lucas S."/>
            <person name="Lapidus A."/>
            <person name="Barry K."/>
            <person name="Detter J.C."/>
            <person name="Glavina T."/>
            <person name="Hammon N."/>
            <person name="Israni S."/>
            <person name="Pitluck S."/>
            <person name="Bryant D."/>
            <person name="Schmutz J."/>
            <person name="Larimer F."/>
            <person name="Land M."/>
            <person name="Kyrpides N."/>
            <person name="Ivanova N."/>
            <person name="Richardson P."/>
        </authorList>
    </citation>
    <scope>NUCLEOTIDE SEQUENCE [LARGE SCALE GENOMIC DNA]</scope>
    <source>
        <strain evidence="5">DSM 273 / BCRC 81028 / 2530</strain>
    </source>
</reference>
<dbReference type="Proteomes" id="UP000002709">
    <property type="component" value="Chromosome"/>
</dbReference>
<dbReference type="PROSITE" id="PS51724">
    <property type="entry name" value="SPOR"/>
    <property type="match status" value="1"/>
</dbReference>
<evidence type="ECO:0000256" key="2">
    <source>
        <dbReference type="SAM" id="Phobius"/>
    </source>
</evidence>
<dbReference type="InterPro" id="IPR010992">
    <property type="entry name" value="IHF-like_DNA-bd_dom_sf"/>
</dbReference>
<dbReference type="AlphaFoldDB" id="Q3B602"/>
<name>Q3B602_CHLL3</name>
<dbReference type="HOGENOM" id="CLU_791540_0_0_10"/>
<dbReference type="Pfam" id="PF05036">
    <property type="entry name" value="SPOR"/>
    <property type="match status" value="1"/>
</dbReference>
<dbReference type="EMBL" id="CP000096">
    <property type="protein sequence ID" value="ABB23229.1"/>
    <property type="molecule type" value="Genomic_DNA"/>
</dbReference>
<keyword evidence="2" id="KW-0812">Transmembrane</keyword>
<dbReference type="eggNOG" id="COG0776">
    <property type="taxonomic scope" value="Bacteria"/>
</dbReference>
<keyword evidence="5" id="KW-1185">Reference proteome</keyword>
<evidence type="ECO:0000313" key="5">
    <source>
        <dbReference type="Proteomes" id="UP000002709"/>
    </source>
</evidence>
<evidence type="ECO:0000259" key="3">
    <source>
        <dbReference type="PROSITE" id="PS51724"/>
    </source>
</evidence>
<proteinExistence type="predicted"/>
<accession>Q3B602</accession>
<dbReference type="STRING" id="319225.Plut_0341"/>